<reference evidence="5" key="1">
    <citation type="submission" date="2025-08" db="UniProtKB">
        <authorList>
            <consortium name="RefSeq"/>
        </authorList>
    </citation>
    <scope>IDENTIFICATION</scope>
    <source>
        <tissue evidence="5">Muscle</tissue>
    </source>
</reference>
<dbReference type="Gene3D" id="3.40.50.300">
    <property type="entry name" value="P-loop containing nucleotide triphosphate hydrolases"/>
    <property type="match status" value="2"/>
</dbReference>
<name>A0ABM1RX08_LIMPO</name>
<evidence type="ECO:0000259" key="3">
    <source>
        <dbReference type="Pfam" id="PF12781"/>
    </source>
</evidence>
<proteinExistence type="predicted"/>
<dbReference type="Gene3D" id="1.20.920.20">
    <property type="match status" value="1"/>
</dbReference>
<feature type="non-terminal residue" evidence="5">
    <location>
        <position position="459"/>
    </location>
</feature>
<dbReference type="Pfam" id="PF12777">
    <property type="entry name" value="MT"/>
    <property type="match status" value="1"/>
</dbReference>
<dbReference type="Pfam" id="PF12781">
    <property type="entry name" value="AAA_9"/>
    <property type="match status" value="1"/>
</dbReference>
<keyword evidence="4" id="KW-1185">Reference proteome</keyword>
<organism evidence="4 5">
    <name type="scientific">Limulus polyphemus</name>
    <name type="common">Atlantic horseshoe crab</name>
    <dbReference type="NCBI Taxonomy" id="6850"/>
    <lineage>
        <taxon>Eukaryota</taxon>
        <taxon>Metazoa</taxon>
        <taxon>Ecdysozoa</taxon>
        <taxon>Arthropoda</taxon>
        <taxon>Chelicerata</taxon>
        <taxon>Merostomata</taxon>
        <taxon>Xiphosura</taxon>
        <taxon>Limulidae</taxon>
        <taxon>Limulus</taxon>
    </lineage>
</organism>
<accession>A0ABM1RX08</accession>
<evidence type="ECO:0000313" key="4">
    <source>
        <dbReference type="Proteomes" id="UP000694941"/>
    </source>
</evidence>
<dbReference type="InterPro" id="IPR027417">
    <property type="entry name" value="P-loop_NTPase"/>
</dbReference>
<dbReference type="RefSeq" id="XP_022235913.1">
    <property type="nucleotide sequence ID" value="XM_022380205.1"/>
</dbReference>
<feature type="domain" description="Dynein heavy chain ATP-binding dynein motor region" evidence="3">
    <location>
        <begin position="303"/>
        <end position="401"/>
    </location>
</feature>
<dbReference type="GeneID" id="106476293"/>
<dbReference type="PANTHER" id="PTHR22878:SF71">
    <property type="entry name" value="DYNEIN, AXONEMAL, HEAVY CHAIN 3"/>
    <property type="match status" value="1"/>
</dbReference>
<evidence type="ECO:0000313" key="5">
    <source>
        <dbReference type="RefSeq" id="XP_022235913.1"/>
    </source>
</evidence>
<dbReference type="InterPro" id="IPR024743">
    <property type="entry name" value="Dynein_HC_stalk"/>
</dbReference>
<dbReference type="InterPro" id="IPR035706">
    <property type="entry name" value="AAA_9"/>
</dbReference>
<feature type="coiled-coil region" evidence="1">
    <location>
        <begin position="118"/>
        <end position="183"/>
    </location>
</feature>
<dbReference type="PANTHER" id="PTHR22878">
    <property type="entry name" value="DYNEIN HEAVY CHAIN 6, AXONEMAL-LIKE-RELATED"/>
    <property type="match status" value="1"/>
</dbReference>
<protein>
    <submittedName>
        <fullName evidence="5">Dynein heavy chain 3, axonemal-like</fullName>
    </submittedName>
</protein>
<gene>
    <name evidence="5" type="primary">LOC106476293</name>
</gene>
<dbReference type="Proteomes" id="UP000694941">
    <property type="component" value="Unplaced"/>
</dbReference>
<dbReference type="Gene3D" id="6.10.140.1060">
    <property type="match status" value="1"/>
</dbReference>
<dbReference type="InterPro" id="IPR026983">
    <property type="entry name" value="DHC"/>
</dbReference>
<evidence type="ECO:0000259" key="2">
    <source>
        <dbReference type="Pfam" id="PF12777"/>
    </source>
</evidence>
<sequence>MKNPPGGVKLVMEAICIMKGFKPERKPDPDGSGKMIEDYWGPSQKMLGDMKFLDSLKAYDKDSISPTIIKKVRERFIQNPDFDPAVIKNVSLACEGLCRWVRAIDVYDRVAKVVAPKKEKLAEAEAELTVQMERLDEKKRQLQEVTDKLQALNDEFAAMTKKKKDLEDSIELCSKKLERAERLIGGLGGEKERWSEVAIALSERYSNIVGDVLLSAGMIAYLGAFTVDYRQECIANWHTLCRANMIACSDSFSLICTLGDPVEIRSWQIAGLPVDSFSVDNGIIVTHSRRWPLLIDPQGSKSHLLNPHYLPEISVKVTLLNFMITPLGLEDQLLGIVAAKEKPELEEKKNQLIVESAENNRQLKEIEDRILKVLSSSEGNILEDETAIRVLSTSKALSQEISAKQEIAAVTEKEIDETRNGYQPVAVHSSILFFCISDLGNIEPMYQYSLTWFLNLYHQ</sequence>
<keyword evidence="1" id="KW-0175">Coiled coil</keyword>
<feature type="domain" description="Dynein heavy chain coiled coil stalk" evidence="2">
    <location>
        <begin position="40"/>
        <end position="235"/>
    </location>
</feature>
<evidence type="ECO:0000256" key="1">
    <source>
        <dbReference type="SAM" id="Coils"/>
    </source>
</evidence>
<dbReference type="Gene3D" id="1.10.8.1220">
    <property type="match status" value="1"/>
</dbReference>